<feature type="transmembrane region" description="Helical" evidence="1">
    <location>
        <begin position="70"/>
        <end position="93"/>
    </location>
</feature>
<accession>A0A1I3WSY8</accession>
<keyword evidence="4" id="KW-1185">Reference proteome</keyword>
<evidence type="ECO:0000256" key="2">
    <source>
        <dbReference type="SAM" id="SignalP"/>
    </source>
</evidence>
<reference evidence="3 4" key="1">
    <citation type="submission" date="2016-10" db="EMBL/GenBank/DDBJ databases">
        <authorList>
            <person name="Varghese N."/>
            <person name="Submissions S."/>
        </authorList>
    </citation>
    <scope>NUCLEOTIDE SEQUENCE [LARGE SCALE GENOMIC DNA]</scope>
    <source>
        <strain evidence="3 4">DSM 21822</strain>
    </source>
</reference>
<evidence type="ECO:0000256" key="1">
    <source>
        <dbReference type="SAM" id="Phobius"/>
    </source>
</evidence>
<dbReference type="AlphaFoldDB" id="A0A1I3WSY8"/>
<proteinExistence type="predicted"/>
<dbReference type="EMBL" id="FOSL01000002">
    <property type="protein sequence ID" value="SFK10460.1"/>
    <property type="molecule type" value="Genomic_DNA"/>
</dbReference>
<evidence type="ECO:0000313" key="3">
    <source>
        <dbReference type="EMBL" id="SFK10460.1"/>
    </source>
</evidence>
<dbReference type="Proteomes" id="UP000323300">
    <property type="component" value="Unassembled WGS sequence"/>
</dbReference>
<feature type="chain" id="PRO_5009302345" evidence="2">
    <location>
        <begin position="22"/>
        <end position="108"/>
    </location>
</feature>
<feature type="signal peptide" evidence="2">
    <location>
        <begin position="1"/>
        <end position="21"/>
    </location>
</feature>
<organism evidence="3 4">
    <name type="scientific">Neomesorhizobium albiziae</name>
    <dbReference type="NCBI Taxonomy" id="335020"/>
    <lineage>
        <taxon>Bacteria</taxon>
        <taxon>Pseudomonadati</taxon>
        <taxon>Pseudomonadota</taxon>
        <taxon>Alphaproteobacteria</taxon>
        <taxon>Hyphomicrobiales</taxon>
        <taxon>Phyllobacteriaceae</taxon>
        <taxon>Neomesorhizobium</taxon>
    </lineage>
</organism>
<dbReference type="OrthoDB" id="7679120at2"/>
<name>A0A1I3WSY8_9HYPH</name>
<protein>
    <submittedName>
        <fullName evidence="3">Uncharacterized protein</fullName>
    </submittedName>
</protein>
<sequence length="108" mass="11934">MMRFMFRLLAIVALSVATIMAVVDATRSIAASALVVTPLGESWAETWPDMLALAEQSVRHYIHALAWDPVALFILGLPGFVVFGFLALVFYAIGHKSRRRQGRFAIEA</sequence>
<keyword evidence="1" id="KW-0812">Transmembrane</keyword>
<keyword evidence="1" id="KW-1133">Transmembrane helix</keyword>
<keyword evidence="1" id="KW-0472">Membrane</keyword>
<keyword evidence="2" id="KW-0732">Signal</keyword>
<gene>
    <name evidence="3" type="ORF">SAMN04488498_102466</name>
</gene>
<evidence type="ECO:0000313" key="4">
    <source>
        <dbReference type="Proteomes" id="UP000323300"/>
    </source>
</evidence>